<feature type="non-terminal residue" evidence="6">
    <location>
        <position position="639"/>
    </location>
</feature>
<dbReference type="InterPro" id="IPR050168">
    <property type="entry name" value="AAA_ATPase_domain"/>
</dbReference>
<keyword evidence="4" id="KW-1133">Transmembrane helix</keyword>
<dbReference type="PANTHER" id="PTHR23077:SF171">
    <property type="entry name" value="NUCLEAR VALOSIN-CONTAINING PROTEIN-LIKE"/>
    <property type="match status" value="1"/>
</dbReference>
<reference evidence="6 7" key="1">
    <citation type="submission" date="2019-07" db="EMBL/GenBank/DDBJ databases">
        <authorList>
            <person name="Jastrzebski P J."/>
            <person name="Paukszto L."/>
            <person name="Jastrzebski P J."/>
        </authorList>
    </citation>
    <scope>NUCLEOTIDE SEQUENCE [LARGE SCALE GENOMIC DNA]</scope>
    <source>
        <strain evidence="6 7">WMS-il1</strain>
    </source>
</reference>
<feature type="domain" description="AAA+ ATPase" evidence="5">
    <location>
        <begin position="358"/>
        <end position="495"/>
    </location>
</feature>
<feature type="domain" description="AAA+ ATPase" evidence="5">
    <location>
        <begin position="44"/>
        <end position="206"/>
    </location>
</feature>
<evidence type="ECO:0000259" key="5">
    <source>
        <dbReference type="SMART" id="SM00382"/>
    </source>
</evidence>
<dbReference type="Gene3D" id="1.10.8.60">
    <property type="match status" value="2"/>
</dbReference>
<evidence type="ECO:0000256" key="2">
    <source>
        <dbReference type="ARBA" id="ARBA00022840"/>
    </source>
</evidence>
<dbReference type="Pfam" id="PF00004">
    <property type="entry name" value="AAA"/>
    <property type="match status" value="1"/>
</dbReference>
<name>A0A564Z9X9_HYMDI</name>
<accession>A0A564Z9X9</accession>
<sequence length="639" mass="70850">ISLKSEVASTSNSIPIGLESSWNSVVKFIRQFSLSLDFLSRSDEPTGLLLYGLQGCGKNQVLKTLSKGELLKHQTWYSRLHFCTLSVDDFSVSKSDINANSFRKYITSKLADIPKSCSGVVITVPNLDTWLTLVHNPDSPQSEDPHDQESTSRNSGLYSFLFSNLKQVCSTSPVCVLATSTESTNILKHQDLRNLFYRRLLVSLPSGEQRFRLLKQEMESQLPNLSNSIDQSDNNRLSQLAASLHGYTLTDISRLFRASYASAADECSKLDIKSEGGDSCLRPTVRQIIDKLQSERTHYRPANLCAEISVFPPMRWADIGGYSEIKHLLISTIQNRLVEASDPNSEAARINKSLGLIVPRGVLLHGPPGCSKTLFVRALATECNLPLVAVQASRIFGRYVGDSERNMQRILVHARACSPAILFIDEIDLLLPSRSSSESGVSEHVLGEVLTVMDGVEGQCGKLLLVAATNRLENLDPALRRAGRFDITIHVPPPDVEARKAILQLELSKRSTLSRALDSSWLEVFARDYLEGYTGAEVVAVVQTAAELTRDSQKVEIDREQLLLACERLLPTTLEQYNAHLLRQAPYKTLTDSSSDLVNAPSSPHRSRLWNQSSFFITSALVIMVLAVGLQLFMMFAPR</sequence>
<feature type="non-terminal residue" evidence="6">
    <location>
        <position position="1"/>
    </location>
</feature>
<dbReference type="Gene3D" id="3.40.50.300">
    <property type="entry name" value="P-loop containing nucleotide triphosphate hydrolases"/>
    <property type="match status" value="2"/>
</dbReference>
<evidence type="ECO:0000256" key="4">
    <source>
        <dbReference type="SAM" id="Phobius"/>
    </source>
</evidence>
<dbReference type="EMBL" id="CABIJS010000697">
    <property type="protein sequence ID" value="VUZ55843.1"/>
    <property type="molecule type" value="Genomic_DNA"/>
</dbReference>
<dbReference type="SUPFAM" id="SSF52540">
    <property type="entry name" value="P-loop containing nucleoside triphosphate hydrolases"/>
    <property type="match status" value="2"/>
</dbReference>
<dbReference type="SMART" id="SM00382">
    <property type="entry name" value="AAA"/>
    <property type="match status" value="2"/>
</dbReference>
<dbReference type="InterPro" id="IPR003959">
    <property type="entry name" value="ATPase_AAA_core"/>
</dbReference>
<dbReference type="GO" id="GO:0016887">
    <property type="term" value="F:ATP hydrolysis activity"/>
    <property type="evidence" value="ECO:0007669"/>
    <property type="project" value="InterPro"/>
</dbReference>
<dbReference type="AlphaFoldDB" id="A0A564Z9X9"/>
<evidence type="ECO:0000256" key="3">
    <source>
        <dbReference type="RuleBase" id="RU003651"/>
    </source>
</evidence>
<organism evidence="6 7">
    <name type="scientific">Hymenolepis diminuta</name>
    <name type="common">Rat tapeworm</name>
    <dbReference type="NCBI Taxonomy" id="6216"/>
    <lineage>
        <taxon>Eukaryota</taxon>
        <taxon>Metazoa</taxon>
        <taxon>Spiralia</taxon>
        <taxon>Lophotrochozoa</taxon>
        <taxon>Platyhelminthes</taxon>
        <taxon>Cestoda</taxon>
        <taxon>Eucestoda</taxon>
        <taxon>Cyclophyllidea</taxon>
        <taxon>Hymenolepididae</taxon>
        <taxon>Hymenolepis</taxon>
    </lineage>
</organism>
<keyword evidence="4" id="KW-0812">Transmembrane</keyword>
<keyword evidence="1 3" id="KW-0547">Nucleotide-binding</keyword>
<dbReference type="Proteomes" id="UP000321570">
    <property type="component" value="Unassembled WGS sequence"/>
</dbReference>
<evidence type="ECO:0000313" key="6">
    <source>
        <dbReference type="EMBL" id="VUZ55843.1"/>
    </source>
</evidence>
<evidence type="ECO:0000256" key="1">
    <source>
        <dbReference type="ARBA" id="ARBA00022741"/>
    </source>
</evidence>
<dbReference type="InterPro" id="IPR003593">
    <property type="entry name" value="AAA+_ATPase"/>
</dbReference>
<proteinExistence type="inferred from homology"/>
<protein>
    <recommendedName>
        <fullName evidence="5">AAA+ ATPase domain-containing protein</fullName>
    </recommendedName>
</protein>
<dbReference type="PANTHER" id="PTHR23077">
    <property type="entry name" value="AAA-FAMILY ATPASE"/>
    <property type="match status" value="1"/>
</dbReference>
<keyword evidence="2 3" id="KW-0067">ATP-binding</keyword>
<gene>
    <name evidence="6" type="ORF">WMSIL1_LOCUS13633</name>
</gene>
<dbReference type="GO" id="GO:0005524">
    <property type="term" value="F:ATP binding"/>
    <property type="evidence" value="ECO:0007669"/>
    <property type="project" value="UniProtKB-KW"/>
</dbReference>
<dbReference type="PROSITE" id="PS00674">
    <property type="entry name" value="AAA"/>
    <property type="match status" value="1"/>
</dbReference>
<keyword evidence="7" id="KW-1185">Reference proteome</keyword>
<dbReference type="InterPro" id="IPR003960">
    <property type="entry name" value="ATPase_AAA_CS"/>
</dbReference>
<dbReference type="FunFam" id="3.40.50.300:FF:000061">
    <property type="entry name" value="ATPase family, AAA domain-containing 2"/>
    <property type="match status" value="1"/>
</dbReference>
<comment type="similarity">
    <text evidence="3">Belongs to the AAA ATPase family.</text>
</comment>
<keyword evidence="4" id="KW-0472">Membrane</keyword>
<dbReference type="InterPro" id="IPR027417">
    <property type="entry name" value="P-loop_NTPase"/>
</dbReference>
<evidence type="ECO:0000313" key="7">
    <source>
        <dbReference type="Proteomes" id="UP000321570"/>
    </source>
</evidence>
<feature type="transmembrane region" description="Helical" evidence="4">
    <location>
        <begin position="615"/>
        <end position="637"/>
    </location>
</feature>